<accession>A0A6B2JP12</accession>
<dbReference type="PANTHER" id="PTHR33608">
    <property type="entry name" value="BLL2464 PROTEIN"/>
    <property type="match status" value="1"/>
</dbReference>
<gene>
    <name evidence="2" type="ORF">GZA08_01640</name>
</gene>
<organism evidence="2 3">
    <name type="scientific">Pseudoroseicyclus tamaricis</name>
    <dbReference type="NCBI Taxonomy" id="2705421"/>
    <lineage>
        <taxon>Bacteria</taxon>
        <taxon>Pseudomonadati</taxon>
        <taxon>Pseudomonadota</taxon>
        <taxon>Alphaproteobacteria</taxon>
        <taxon>Rhodobacterales</taxon>
        <taxon>Paracoccaceae</taxon>
        <taxon>Pseudoroseicyclus</taxon>
    </lineage>
</organism>
<feature type="domain" description="DUF58" evidence="1">
    <location>
        <begin position="51"/>
        <end position="256"/>
    </location>
</feature>
<comment type="caution">
    <text evidence="2">The sequence shown here is derived from an EMBL/GenBank/DDBJ whole genome shotgun (WGS) entry which is preliminary data.</text>
</comment>
<keyword evidence="3" id="KW-1185">Reference proteome</keyword>
<name>A0A6B2JP12_9RHOB</name>
<evidence type="ECO:0000259" key="1">
    <source>
        <dbReference type="Pfam" id="PF01882"/>
    </source>
</evidence>
<evidence type="ECO:0000313" key="2">
    <source>
        <dbReference type="EMBL" id="NDU99674.1"/>
    </source>
</evidence>
<evidence type="ECO:0000313" key="3">
    <source>
        <dbReference type="Proteomes" id="UP000474757"/>
    </source>
</evidence>
<dbReference type="EMBL" id="JAAGAB010000001">
    <property type="protein sequence ID" value="NDU99674.1"/>
    <property type="molecule type" value="Genomic_DNA"/>
</dbReference>
<dbReference type="RefSeq" id="WP_163889366.1">
    <property type="nucleotide sequence ID" value="NZ_JAAFYS010000001.1"/>
</dbReference>
<dbReference type="InterPro" id="IPR002881">
    <property type="entry name" value="DUF58"/>
</dbReference>
<dbReference type="Pfam" id="PF01882">
    <property type="entry name" value="DUF58"/>
    <property type="match status" value="1"/>
</dbReference>
<sequence>MSAPADLRSRAEALADPLPPLLASAEQLAATVALGQHGRRRAGLGDSFWQYRPSHQSDASTRIDWRRSGKTDQTFVQDKEWQIAQSVALWVDRSSAMRHASSDRIPQKAERARLLALALSALLIRGGERVGLTGSTAEGDGLPPRPGEAQLARLANALVGEESAEYGLPGQEGLPPHSRAVFLSDFLGDPAPLEAAIAQAADRGIRGAFLQILDPEEESFPFRGRTIFESGAGSLRHETLKADALRQRYLDRLAERKDRLAQLARMSGWLFTTHLTSEPAAPALLWLYTALDQRA</sequence>
<proteinExistence type="predicted"/>
<protein>
    <submittedName>
        <fullName evidence="2">DUF58 domain-containing protein</fullName>
    </submittedName>
</protein>
<dbReference type="PANTHER" id="PTHR33608:SF6">
    <property type="entry name" value="BLL2464 PROTEIN"/>
    <property type="match status" value="1"/>
</dbReference>
<reference evidence="2 3" key="1">
    <citation type="submission" date="2020-02" db="EMBL/GenBank/DDBJ databases">
        <title>Pseudoroseicyclus tamarix, sp. nov., isolated from offshore sediment of a Tamarix chinensis forest.</title>
        <authorList>
            <person name="Gai Y."/>
        </authorList>
    </citation>
    <scope>NUCLEOTIDE SEQUENCE [LARGE SCALE GENOMIC DNA]</scope>
    <source>
        <strain evidence="2 3">CLL3-39</strain>
    </source>
</reference>
<dbReference type="AlphaFoldDB" id="A0A6B2JP12"/>
<dbReference type="Proteomes" id="UP000474757">
    <property type="component" value="Unassembled WGS sequence"/>
</dbReference>